<comment type="caution">
    <text evidence="1">The sequence shown here is derived from an EMBL/GenBank/DDBJ whole genome shotgun (WGS) entry which is preliminary data.</text>
</comment>
<proteinExistence type="predicted"/>
<protein>
    <submittedName>
        <fullName evidence="1">Uncharacterized protein</fullName>
    </submittedName>
</protein>
<reference evidence="1 2" key="1">
    <citation type="submission" date="2020-04" db="EMBL/GenBank/DDBJ databases">
        <title>Acinetobacter Taxon 24.</title>
        <authorList>
            <person name="Nemec A."/>
            <person name="Radolfova-Krizova L."/>
            <person name="Higgins P.G."/>
            <person name="Spanelova P."/>
        </authorList>
    </citation>
    <scope>NUCLEOTIDE SEQUENCE [LARGE SCALE GENOMIC DNA]</scope>
    <source>
        <strain evidence="1 2">ANC 5380</strain>
    </source>
</reference>
<gene>
    <name evidence="1" type="ORF">HLH17_17760</name>
</gene>
<accession>A0A7Y2RIL2</accession>
<dbReference type="RefSeq" id="WP_171541368.1">
    <property type="nucleotide sequence ID" value="NZ_JABERL010000086.1"/>
</dbReference>
<evidence type="ECO:0000313" key="2">
    <source>
        <dbReference type="Proteomes" id="UP000569202"/>
    </source>
</evidence>
<organism evidence="1 2">
    <name type="scientific">Acinetobacter terrae</name>
    <dbReference type="NCBI Taxonomy" id="2731247"/>
    <lineage>
        <taxon>Bacteria</taxon>
        <taxon>Pseudomonadati</taxon>
        <taxon>Pseudomonadota</taxon>
        <taxon>Gammaproteobacteria</taxon>
        <taxon>Moraxellales</taxon>
        <taxon>Moraxellaceae</taxon>
        <taxon>Acinetobacter</taxon>
        <taxon>Acinetobacter Taxon 24</taxon>
    </lineage>
</organism>
<evidence type="ECO:0000313" key="1">
    <source>
        <dbReference type="EMBL" id="NNH79440.1"/>
    </source>
</evidence>
<dbReference type="EMBL" id="JABERL010000086">
    <property type="protein sequence ID" value="NNH79440.1"/>
    <property type="molecule type" value="Genomic_DNA"/>
</dbReference>
<sequence>MAIILIQFRTSAVCGQMMLVGLGHSVKRRWGMIKKIIKSIFCRHDYKLIRTIHGDQINHMNARSEWQCEKCKWVTYSHYLDRIK</sequence>
<dbReference type="Proteomes" id="UP000569202">
    <property type="component" value="Unassembled WGS sequence"/>
</dbReference>
<dbReference type="AlphaFoldDB" id="A0A7Y2RIL2"/>
<name>A0A7Y2RIL2_9GAMM</name>